<dbReference type="Proteomes" id="UP000000702">
    <property type="component" value="Unassembled WGS sequence"/>
</dbReference>
<sequence length="578" mass="64707">MASGYVVCAVIFCILSFLVTLILFRYYARLSARSMPILCSVFIIIAVYASLVPFPLLVVDLEAALEASRKGVAPGEVWLIPVWYTIMAVTNIMGWVVLPVSHAYTEVGQFTVKGKLLHSIKENAKLYAISIVIFLVLLAYVAFLKGAHDSFSIINLVTAMANAWGLLLLVLFMSTGLVLVPKMLWQKSDSIGMLRAVYYRAVDIQEDRDIAFSDLMDVMAELVALSTTVPERYKVYCNMMMQLIDDCEPEGNKRFSQPSTAPSGRQRAVSDLSLEHLQKLHERVKKSIKMARRADYSWDATVSSATFYENLICGSEGTNNVFTKVWFAIRGPVYKLASAFTFIVTVLILWSELTLPFRSLTEKKLSVVALVVDSPVGLFGSMVFLFYMAYCAYWAIFQLKVFDVYVILPEISDNASLCFVATFLSRLIMPLCFNFLLMTGNTDDSVDVMYGHVYHRNMDASYLLGSWLNECIPIFIVVVAALVLVNIVQCLLRLASVEVRNPNDIALPEVRRQIEDGHRLISRAVGRPLGDMNPKVLGSFRPETGLNISSTTGNHGNSTAARGERYREYIAKRMEEAK</sequence>
<feature type="transmembrane region" description="Helical" evidence="6">
    <location>
        <begin position="78"/>
        <end position="105"/>
    </location>
</feature>
<feature type="transmembrane region" description="Helical" evidence="6">
    <location>
        <begin position="126"/>
        <end position="143"/>
    </location>
</feature>
<evidence type="ECO:0000313" key="9">
    <source>
        <dbReference type="Proteomes" id="UP000000702"/>
    </source>
</evidence>
<accession>F9W5R3</accession>
<reference evidence="8 9" key="2">
    <citation type="journal article" date="2012" name="Proc. Natl. Acad. Sci. U.S.A.">
        <title>Antigenic diversity is generated by distinct evolutionary mechanisms in African trypanosome species.</title>
        <authorList>
            <person name="Jackson A.P."/>
            <person name="Berry A."/>
            <person name="Aslett M."/>
            <person name="Allison H.C."/>
            <person name="Burton P."/>
            <person name="Vavrova-Anderson J."/>
            <person name="Brown R."/>
            <person name="Browne H."/>
            <person name="Corton N."/>
            <person name="Hauser H."/>
            <person name="Gamble J."/>
            <person name="Gilderthorp R."/>
            <person name="Marcello L."/>
            <person name="McQuillan J."/>
            <person name="Otto T.D."/>
            <person name="Quail M.A."/>
            <person name="Sanders M.J."/>
            <person name="van Tonder A."/>
            <person name="Ginger M.L."/>
            <person name="Field M.C."/>
            <person name="Barry J.D."/>
            <person name="Hertz-Fowler C."/>
            <person name="Berriman M."/>
        </authorList>
    </citation>
    <scope>NUCLEOTIDE SEQUENCE [LARGE SCALE GENOMIC DNA]</scope>
    <source>
        <strain evidence="8 9">IL3000</strain>
    </source>
</reference>
<feature type="transmembrane region" description="Helical" evidence="6">
    <location>
        <begin position="472"/>
        <end position="492"/>
    </location>
</feature>
<evidence type="ECO:0000256" key="4">
    <source>
        <dbReference type="ARBA" id="ARBA00022989"/>
    </source>
</evidence>
<dbReference type="EMBL" id="HE575319">
    <property type="protein sequence ID" value="CCC90922.1"/>
    <property type="molecule type" value="Genomic_DNA"/>
</dbReference>
<gene>
    <name evidence="8" type="ORF">TCIL3000_0_33880</name>
    <name evidence="7" type="ORF">TCIL3000_6_1560</name>
</gene>
<dbReference type="VEuPathDB" id="TriTrypDB:TcIL3000_0_33880"/>
<evidence type="ECO:0000313" key="8">
    <source>
        <dbReference type="EMBL" id="CCD12516.1"/>
    </source>
</evidence>
<dbReference type="PANTHER" id="PTHR21355:SF0">
    <property type="entry name" value="G-PROTEIN COUPLED RECEPTOR-ASSOCIATED PROTEIN LMBRD2"/>
    <property type="match status" value="1"/>
</dbReference>
<keyword evidence="9" id="KW-1185">Reference proteome</keyword>
<evidence type="ECO:0000256" key="5">
    <source>
        <dbReference type="ARBA" id="ARBA00023136"/>
    </source>
</evidence>
<dbReference type="Pfam" id="PF04791">
    <property type="entry name" value="LMBR1"/>
    <property type="match status" value="1"/>
</dbReference>
<dbReference type="InterPro" id="IPR006876">
    <property type="entry name" value="LMBR1-like_membr_prot"/>
</dbReference>
<evidence type="ECO:0000256" key="2">
    <source>
        <dbReference type="ARBA" id="ARBA00010487"/>
    </source>
</evidence>
<feature type="transmembrane region" description="Helical" evidence="6">
    <location>
        <begin position="35"/>
        <end position="58"/>
    </location>
</feature>
<feature type="transmembrane region" description="Helical" evidence="6">
    <location>
        <begin position="375"/>
        <end position="396"/>
    </location>
</feature>
<comment type="similarity">
    <text evidence="2">Belongs to the LIMR family.</text>
</comment>
<evidence type="ECO:0000256" key="6">
    <source>
        <dbReference type="SAM" id="Phobius"/>
    </source>
</evidence>
<organism evidence="8 9">
    <name type="scientific">Trypanosoma congolense (strain IL3000)</name>
    <dbReference type="NCBI Taxonomy" id="1068625"/>
    <lineage>
        <taxon>Eukaryota</taxon>
        <taxon>Discoba</taxon>
        <taxon>Euglenozoa</taxon>
        <taxon>Kinetoplastea</taxon>
        <taxon>Metakinetoplastina</taxon>
        <taxon>Trypanosomatida</taxon>
        <taxon>Trypanosomatidae</taxon>
        <taxon>Trypanosoma</taxon>
        <taxon>Nannomonas</taxon>
    </lineage>
</organism>
<dbReference type="InterPro" id="IPR051584">
    <property type="entry name" value="GPCR-associated_LMBR1"/>
</dbReference>
<keyword evidence="4 6" id="KW-1133">Transmembrane helix</keyword>
<dbReference type="OMA" id="QLERICY"/>
<feature type="transmembrane region" description="Helical" evidence="6">
    <location>
        <begin position="333"/>
        <end position="355"/>
    </location>
</feature>
<dbReference type="EMBL" id="CAEQ01000753">
    <property type="protein sequence ID" value="CCD12516.1"/>
    <property type="molecule type" value="Genomic_DNA"/>
</dbReference>
<keyword evidence="3 6" id="KW-0812">Transmembrane</keyword>
<feature type="transmembrane region" description="Helical" evidence="6">
    <location>
        <begin position="6"/>
        <end position="28"/>
    </location>
</feature>
<protein>
    <recommendedName>
        <fullName evidence="10">LMBR1-like membrane protein</fullName>
    </recommendedName>
</protein>
<dbReference type="PANTHER" id="PTHR21355">
    <property type="entry name" value="G-PROTEIN COUPLED RECEPTOR-ASSOCIATED PROTEIN LMBRD2"/>
    <property type="match status" value="1"/>
</dbReference>
<evidence type="ECO:0000256" key="3">
    <source>
        <dbReference type="ARBA" id="ARBA00022692"/>
    </source>
</evidence>
<reference evidence="9" key="1">
    <citation type="submission" date="2011-07" db="EMBL/GenBank/DDBJ databases">
        <title>Divergent evolution of antigenic variation in African trypanosomes.</title>
        <authorList>
            <person name="Jackson A.P."/>
            <person name="Berry A."/>
            <person name="Allison H.C."/>
            <person name="Burton P."/>
            <person name="Anderson J."/>
            <person name="Aslett M."/>
            <person name="Brown R."/>
            <person name="Corton N."/>
            <person name="Harris D."/>
            <person name="Hauser H."/>
            <person name="Gamble J."/>
            <person name="Gilderthorp R."/>
            <person name="McQuillan J."/>
            <person name="Quail M.A."/>
            <person name="Sanders M."/>
            <person name="Van Tonder A."/>
            <person name="Ginger M.L."/>
            <person name="Donelson J.E."/>
            <person name="Field M.C."/>
            <person name="Barry J.D."/>
            <person name="Berriman M."/>
            <person name="Hertz-Fowler C."/>
        </authorList>
    </citation>
    <scope>NUCLEOTIDE SEQUENCE [LARGE SCALE GENOMIC DNA]</scope>
    <source>
        <strain evidence="9">IL3000</strain>
    </source>
</reference>
<name>F9W5R3_TRYCI</name>
<dbReference type="GO" id="GO:0016020">
    <property type="term" value="C:membrane"/>
    <property type="evidence" value="ECO:0007669"/>
    <property type="project" value="UniProtKB-SubCell"/>
</dbReference>
<proteinExistence type="inferred from homology"/>
<evidence type="ECO:0000256" key="1">
    <source>
        <dbReference type="ARBA" id="ARBA00004141"/>
    </source>
</evidence>
<comment type="subcellular location">
    <subcellularLocation>
        <location evidence="1">Membrane</location>
        <topology evidence="1">Multi-pass membrane protein</topology>
    </subcellularLocation>
</comment>
<dbReference type="AlphaFoldDB" id="F9W5R3"/>
<keyword evidence="5 6" id="KW-0472">Membrane</keyword>
<evidence type="ECO:0008006" key="10">
    <source>
        <dbReference type="Google" id="ProtNLM"/>
    </source>
</evidence>
<evidence type="ECO:0000313" key="7">
    <source>
        <dbReference type="EMBL" id="CCC90922.1"/>
    </source>
</evidence>
<feature type="transmembrane region" description="Helical" evidence="6">
    <location>
        <begin position="163"/>
        <end position="185"/>
    </location>
</feature>
<dbReference type="VEuPathDB" id="TriTrypDB:TcIL3000_6_1560"/>
<feature type="transmembrane region" description="Helical" evidence="6">
    <location>
        <begin position="417"/>
        <end position="437"/>
    </location>
</feature>